<dbReference type="InterPro" id="IPR029058">
    <property type="entry name" value="AB_hydrolase_fold"/>
</dbReference>
<evidence type="ECO:0000256" key="5">
    <source>
        <dbReference type="ARBA" id="ARBA00023180"/>
    </source>
</evidence>
<dbReference type="InterPro" id="IPR008758">
    <property type="entry name" value="Peptidase_S28"/>
</dbReference>
<keyword evidence="2" id="KW-0645">Protease</keyword>
<dbReference type="AlphaFoldDB" id="A0ABD6EZR3"/>
<organism evidence="6 7">
    <name type="scientific">Gnathostoma spinigerum</name>
    <dbReference type="NCBI Taxonomy" id="75299"/>
    <lineage>
        <taxon>Eukaryota</taxon>
        <taxon>Metazoa</taxon>
        <taxon>Ecdysozoa</taxon>
        <taxon>Nematoda</taxon>
        <taxon>Chromadorea</taxon>
        <taxon>Rhabditida</taxon>
        <taxon>Spirurina</taxon>
        <taxon>Gnathostomatomorpha</taxon>
        <taxon>Gnathostomatoidea</taxon>
        <taxon>Gnathostomatidae</taxon>
        <taxon>Gnathostoma</taxon>
    </lineage>
</organism>
<dbReference type="Gene3D" id="3.40.50.1820">
    <property type="entry name" value="alpha/beta hydrolase"/>
    <property type="match status" value="1"/>
</dbReference>
<evidence type="ECO:0000256" key="4">
    <source>
        <dbReference type="ARBA" id="ARBA00022801"/>
    </source>
</evidence>
<dbReference type="SUPFAM" id="SSF53474">
    <property type="entry name" value="alpha/beta-Hydrolases"/>
    <property type="match status" value="1"/>
</dbReference>
<dbReference type="GO" id="GO:0006508">
    <property type="term" value="P:proteolysis"/>
    <property type="evidence" value="ECO:0007669"/>
    <property type="project" value="UniProtKB-KW"/>
</dbReference>
<comment type="caution">
    <text evidence="6">The sequence shown here is derived from an EMBL/GenBank/DDBJ whole genome shotgun (WGS) entry which is preliminary data.</text>
</comment>
<protein>
    <submittedName>
        <fullName evidence="6">Uncharacterized protein</fullName>
    </submittedName>
</protein>
<evidence type="ECO:0000313" key="6">
    <source>
        <dbReference type="EMBL" id="MFH4982292.1"/>
    </source>
</evidence>
<dbReference type="EMBL" id="JBGFUD010008942">
    <property type="protein sequence ID" value="MFH4982292.1"/>
    <property type="molecule type" value="Genomic_DNA"/>
</dbReference>
<comment type="similarity">
    <text evidence="1">Belongs to the peptidase S28 family.</text>
</comment>
<keyword evidence="3" id="KW-0732">Signal</keyword>
<proteinExistence type="inferred from homology"/>
<name>A0ABD6EZR3_9BILA</name>
<accession>A0ABD6EZR3</accession>
<sequence>MEYGIQCSDLLPSKLVDVTKPVRNAVLAKMDEWLSQKEGPKRKEEAIRSVDLPRSAHPLSLIEMIEQRDDLKSFTIKQPVDHFTSSATKKFEQRYWSNLKFYKSEGLRFLMIDGHSPASTMWLTNPKVQIMQLAEKFGAAVYLVEHRGYGKSRLDRTDLEYVTIKQMIADVEQLIKAVNEKEKTSYKWITFGGGYGGSIAAWSRMFRPELVTGAVASSALISPVLDFYKYLLNLQNIIEKRDSDCKDVIEEIFLELSTQLLDSQSRADLSNALNMKPLWSVDSKPTPTDIQFFYFNLLSRFIATIRFDGVNMEHYDNDSTLEKACSILKMNKSIALKLRQFNDYALELLGKKSAKFPNSYKAFLHMLKSTGRSSPNLQTSLYQQCTEFGLFRTTDIGRNIFKSVLPLNFFEELCTDVFGSNLSWKHITQFVSTAAELFKENDERNVRFLEFYIF</sequence>
<dbReference type="GO" id="GO:0008233">
    <property type="term" value="F:peptidase activity"/>
    <property type="evidence" value="ECO:0007669"/>
    <property type="project" value="UniProtKB-KW"/>
</dbReference>
<dbReference type="Pfam" id="PF05577">
    <property type="entry name" value="Peptidase_S28"/>
    <property type="match status" value="1"/>
</dbReference>
<dbReference type="InterPro" id="IPR042269">
    <property type="entry name" value="Ser_carbopepase_S28_SKS"/>
</dbReference>
<keyword evidence="7" id="KW-1185">Reference proteome</keyword>
<evidence type="ECO:0000256" key="3">
    <source>
        <dbReference type="ARBA" id="ARBA00022729"/>
    </source>
</evidence>
<evidence type="ECO:0000256" key="1">
    <source>
        <dbReference type="ARBA" id="ARBA00011079"/>
    </source>
</evidence>
<keyword evidence="4" id="KW-0378">Hydrolase</keyword>
<reference evidence="6 7" key="1">
    <citation type="submission" date="2024-08" db="EMBL/GenBank/DDBJ databases">
        <title>Gnathostoma spinigerum genome.</title>
        <authorList>
            <person name="Gonzalez-Bertolin B."/>
            <person name="Monzon S."/>
            <person name="Zaballos A."/>
            <person name="Jimenez P."/>
            <person name="Dekumyoy P."/>
            <person name="Varona S."/>
            <person name="Cuesta I."/>
            <person name="Sumanam S."/>
            <person name="Adisakwattana P."/>
            <person name="Gasser R.B."/>
            <person name="Hernandez-Gonzalez A."/>
            <person name="Young N.D."/>
            <person name="Perteguer M.J."/>
        </authorList>
    </citation>
    <scope>NUCLEOTIDE SEQUENCE [LARGE SCALE GENOMIC DNA]</scope>
    <source>
        <strain evidence="6">AL3</strain>
        <tissue evidence="6">Liver</tissue>
    </source>
</reference>
<keyword evidence="5" id="KW-0325">Glycoprotein</keyword>
<dbReference type="Proteomes" id="UP001608902">
    <property type="component" value="Unassembled WGS sequence"/>
</dbReference>
<dbReference type="PANTHER" id="PTHR11010:SF117">
    <property type="entry name" value="SERINE PROTEASE 16"/>
    <property type="match status" value="1"/>
</dbReference>
<evidence type="ECO:0000313" key="7">
    <source>
        <dbReference type="Proteomes" id="UP001608902"/>
    </source>
</evidence>
<dbReference type="PANTHER" id="PTHR11010">
    <property type="entry name" value="PROTEASE S28 PRO-X CARBOXYPEPTIDASE-RELATED"/>
    <property type="match status" value="1"/>
</dbReference>
<evidence type="ECO:0000256" key="2">
    <source>
        <dbReference type="ARBA" id="ARBA00022670"/>
    </source>
</evidence>
<dbReference type="Gene3D" id="1.20.120.980">
    <property type="entry name" value="Serine carboxypeptidase S28, SKS domain"/>
    <property type="match status" value="1"/>
</dbReference>
<gene>
    <name evidence="6" type="ORF">AB6A40_009001</name>
</gene>